<dbReference type="EMBL" id="SMGD01000005">
    <property type="protein sequence ID" value="TCK61470.1"/>
    <property type="molecule type" value="Genomic_DNA"/>
</dbReference>
<keyword evidence="1" id="KW-0378">Hydrolase</keyword>
<proteinExistence type="predicted"/>
<dbReference type="PANTHER" id="PTHR20935">
    <property type="entry name" value="PHOSPHOGLYCERATE MUTASE-RELATED"/>
    <property type="match status" value="1"/>
</dbReference>
<evidence type="ECO:0000256" key="1">
    <source>
        <dbReference type="ARBA" id="ARBA00022801"/>
    </source>
</evidence>
<keyword evidence="3" id="KW-1185">Reference proteome</keyword>
<comment type="caution">
    <text evidence="2">The sequence shown here is derived from an EMBL/GenBank/DDBJ whole genome shotgun (WGS) entry which is preliminary data.</text>
</comment>
<dbReference type="GO" id="GO:0101006">
    <property type="term" value="F:protein histidine phosphatase activity"/>
    <property type="evidence" value="ECO:0007669"/>
    <property type="project" value="InterPro"/>
</dbReference>
<dbReference type="InterPro" id="IPR051021">
    <property type="entry name" value="Mito_Ser/Thr_phosphatase"/>
</dbReference>
<dbReference type="GO" id="GO:0005737">
    <property type="term" value="C:cytoplasm"/>
    <property type="evidence" value="ECO:0007669"/>
    <property type="project" value="InterPro"/>
</dbReference>
<organism evidence="2 3">
    <name type="scientific">Celerinatantimonas diazotrophica</name>
    <dbReference type="NCBI Taxonomy" id="412034"/>
    <lineage>
        <taxon>Bacteria</taxon>
        <taxon>Pseudomonadati</taxon>
        <taxon>Pseudomonadota</taxon>
        <taxon>Gammaproteobacteria</taxon>
        <taxon>Celerinatantimonadaceae</taxon>
        <taxon>Celerinatantimonas</taxon>
    </lineage>
</organism>
<dbReference type="Gene3D" id="3.40.50.1240">
    <property type="entry name" value="Phosphoglycerate mutase-like"/>
    <property type="match status" value="1"/>
</dbReference>
<dbReference type="SUPFAM" id="SSF53254">
    <property type="entry name" value="Phosphoglycerate mutase-like"/>
    <property type="match status" value="1"/>
</dbReference>
<accession>A0A4R1KBT3</accession>
<protein>
    <submittedName>
        <fullName evidence="2">Phosphohistidine phosphatase SixA</fullName>
    </submittedName>
</protein>
<gene>
    <name evidence="2" type="ORF">EV690_0468</name>
</gene>
<dbReference type="NCBIfam" id="TIGR00249">
    <property type="entry name" value="sixA"/>
    <property type="match status" value="1"/>
</dbReference>
<dbReference type="InterPro" id="IPR013078">
    <property type="entry name" value="His_Pase_superF_clade-1"/>
</dbReference>
<dbReference type="Pfam" id="PF00300">
    <property type="entry name" value="His_Phos_1"/>
    <property type="match status" value="1"/>
</dbReference>
<dbReference type="AlphaFoldDB" id="A0A4R1KBT3"/>
<sequence>MDIYVMRHGQAEMTAQSDRQRQLTARGRGQVQLMAAKLASVITKFDYVLLSPYLRAQQTWDEATGYYQQPTHLETLDELTPHGDAKDVVYFIKQLASDSKVLIVSHLPLVGYIVQELVPSAGAPLFATGGVAHVVTGDENELISLDNPAN</sequence>
<dbReference type="InterPro" id="IPR029033">
    <property type="entry name" value="His_PPase_superfam"/>
</dbReference>
<dbReference type="RefSeq" id="WP_131911331.1">
    <property type="nucleotide sequence ID" value="NZ_OU594967.1"/>
</dbReference>
<evidence type="ECO:0000313" key="2">
    <source>
        <dbReference type="EMBL" id="TCK61470.1"/>
    </source>
</evidence>
<dbReference type="CDD" id="cd07067">
    <property type="entry name" value="HP_PGM_like"/>
    <property type="match status" value="1"/>
</dbReference>
<name>A0A4R1KBT3_9GAMM</name>
<dbReference type="SMART" id="SM00855">
    <property type="entry name" value="PGAM"/>
    <property type="match status" value="1"/>
</dbReference>
<evidence type="ECO:0000313" key="3">
    <source>
        <dbReference type="Proteomes" id="UP000295565"/>
    </source>
</evidence>
<dbReference type="Proteomes" id="UP000295565">
    <property type="component" value="Unassembled WGS sequence"/>
</dbReference>
<reference evidence="2 3" key="1">
    <citation type="submission" date="2019-03" db="EMBL/GenBank/DDBJ databases">
        <title>Genomic Encyclopedia of Type Strains, Phase IV (KMG-IV): sequencing the most valuable type-strain genomes for metagenomic binning, comparative biology and taxonomic classification.</title>
        <authorList>
            <person name="Goeker M."/>
        </authorList>
    </citation>
    <scope>NUCLEOTIDE SEQUENCE [LARGE SCALE GENOMIC DNA]</scope>
    <source>
        <strain evidence="2 3">DSM 18577</strain>
    </source>
</reference>
<dbReference type="OrthoDB" id="92610at2"/>
<dbReference type="InterPro" id="IPR004449">
    <property type="entry name" value="SixA"/>
</dbReference>